<dbReference type="GO" id="GO:0006614">
    <property type="term" value="P:SRP-dependent cotranslational protein targeting to membrane"/>
    <property type="evidence" value="ECO:0007669"/>
    <property type="project" value="UniProtKB-UniRule"/>
</dbReference>
<evidence type="ECO:0000256" key="9">
    <source>
        <dbReference type="ARBA" id="ARBA00023134"/>
    </source>
</evidence>
<evidence type="ECO:0000256" key="2">
    <source>
        <dbReference type="ARBA" id="ARBA00008531"/>
    </source>
</evidence>
<dbReference type="PANTHER" id="PTHR43134">
    <property type="entry name" value="SIGNAL RECOGNITION PARTICLE RECEPTOR SUBUNIT ALPHA"/>
    <property type="match status" value="1"/>
</dbReference>
<keyword evidence="10" id="KW-0472">Membrane</keyword>
<keyword evidence="16" id="KW-0282">Flagellum</keyword>
<keyword evidence="11" id="KW-1006">Bacterial flagellum protein export</keyword>
<comment type="similarity">
    <text evidence="2">Belongs to the GTP-binding SRP family.</text>
</comment>
<keyword evidence="8" id="KW-0653">Protein transport</keyword>
<evidence type="ECO:0000256" key="11">
    <source>
        <dbReference type="ARBA" id="ARBA00023225"/>
    </source>
</evidence>
<evidence type="ECO:0000256" key="1">
    <source>
        <dbReference type="ARBA" id="ARBA00004413"/>
    </source>
</evidence>
<keyword evidence="16" id="KW-0969">Cilium</keyword>
<dbReference type="OrthoDB" id="9778554at2"/>
<keyword evidence="6" id="KW-0547">Nucleotide-binding</keyword>
<evidence type="ECO:0000259" key="14">
    <source>
        <dbReference type="SMART" id="SM00382"/>
    </source>
</evidence>
<dbReference type="GO" id="GO:0005525">
    <property type="term" value="F:GTP binding"/>
    <property type="evidence" value="ECO:0007669"/>
    <property type="project" value="UniProtKB-UniRule"/>
</dbReference>
<comment type="function">
    <text evidence="12">Necessary for flagellar biosynthesis. May be involved in translocation of the flagellum.</text>
</comment>
<comment type="subcellular location">
    <subcellularLocation>
        <location evidence="1">Cell membrane</location>
        <topology evidence="1">Peripheral membrane protein</topology>
        <orientation evidence="1">Cytoplasmic side</orientation>
    </subcellularLocation>
</comment>
<dbReference type="CDD" id="cd17873">
    <property type="entry name" value="FlhF"/>
    <property type="match status" value="1"/>
</dbReference>
<dbReference type="SUPFAM" id="SSF52540">
    <property type="entry name" value="P-loop containing nucleoside triphosphate hydrolases"/>
    <property type="match status" value="1"/>
</dbReference>
<organism evidence="16 17">
    <name type="scientific">Anaerosporobacter mobilis DSM 15930</name>
    <dbReference type="NCBI Taxonomy" id="1120996"/>
    <lineage>
        <taxon>Bacteria</taxon>
        <taxon>Bacillati</taxon>
        <taxon>Bacillota</taxon>
        <taxon>Clostridia</taxon>
        <taxon>Lachnospirales</taxon>
        <taxon>Lachnospiraceae</taxon>
        <taxon>Anaerosporobacter</taxon>
    </lineage>
</organism>
<dbReference type="SMART" id="SM00962">
    <property type="entry name" value="SRP54"/>
    <property type="match status" value="1"/>
</dbReference>
<dbReference type="GO" id="GO:0005886">
    <property type="term" value="C:plasma membrane"/>
    <property type="evidence" value="ECO:0007669"/>
    <property type="project" value="UniProtKB-SubCell"/>
</dbReference>
<dbReference type="GO" id="GO:0005047">
    <property type="term" value="F:signal recognition particle binding"/>
    <property type="evidence" value="ECO:0007669"/>
    <property type="project" value="TreeGrafter"/>
</dbReference>
<dbReference type="GO" id="GO:0044781">
    <property type="term" value="P:bacterial-type flagellum organization"/>
    <property type="evidence" value="ECO:0007669"/>
    <property type="project" value="UniProtKB-UniRule"/>
</dbReference>
<evidence type="ECO:0000256" key="13">
    <source>
        <dbReference type="NCBIfam" id="TIGR03499"/>
    </source>
</evidence>
<dbReference type="Proteomes" id="UP000184038">
    <property type="component" value="Unassembled WGS sequence"/>
</dbReference>
<keyword evidence="17" id="KW-1185">Reference proteome</keyword>
<dbReference type="InterPro" id="IPR003593">
    <property type="entry name" value="AAA+_ATPase"/>
</dbReference>
<evidence type="ECO:0000256" key="12">
    <source>
        <dbReference type="ARBA" id="ARBA00025337"/>
    </source>
</evidence>
<feature type="domain" description="SRP54-type proteins GTP-binding" evidence="15">
    <location>
        <begin position="209"/>
        <end position="402"/>
    </location>
</feature>
<dbReference type="InterPro" id="IPR000897">
    <property type="entry name" value="SRP54_GTPase_dom"/>
</dbReference>
<feature type="domain" description="AAA+ ATPase" evidence="14">
    <location>
        <begin position="208"/>
        <end position="356"/>
    </location>
</feature>
<dbReference type="GO" id="GO:0015031">
    <property type="term" value="P:protein transport"/>
    <property type="evidence" value="ECO:0007669"/>
    <property type="project" value="UniProtKB-KW"/>
</dbReference>
<proteinExistence type="inferred from homology"/>
<dbReference type="PANTHER" id="PTHR43134:SF3">
    <property type="entry name" value="FLAGELLAR BIOSYNTHESIS PROTEIN FLHF"/>
    <property type="match status" value="1"/>
</dbReference>
<evidence type="ECO:0000256" key="3">
    <source>
        <dbReference type="ARBA" id="ARBA00014919"/>
    </source>
</evidence>
<evidence type="ECO:0000256" key="4">
    <source>
        <dbReference type="ARBA" id="ARBA00022448"/>
    </source>
</evidence>
<evidence type="ECO:0000256" key="7">
    <source>
        <dbReference type="ARBA" id="ARBA00022795"/>
    </source>
</evidence>
<dbReference type="Gene3D" id="1.20.120.1380">
    <property type="entry name" value="Flagellar FlhF biosynthesis protein, N domain"/>
    <property type="match status" value="1"/>
</dbReference>
<sequence length="405" mass="45892">MIIKKFQAETEKEAILMAKEELGKDAIVTNIKTIKPKGIYKFFRPSKVEITAAVDDTVNYEEDSLLSSFQKLINENHSNKQTETKKVIEKQLDKEENLFDDVKSTYSSEIEKRLDSLQNLIEKQIKPTQENVTLSIEEDKSNENEYIKLIYKQMLINEVDEKYANQIINEIEATLQKGASVDTVLTSIYQKIVLKLGQPETIELEEKNTKFVFFIGPTGVGKTTTIAKIASGFKMNKNTKMALVTSDTYRIAAVEQLRIYANILGVPLKVIYSAEEMSQTKEEFEDYDIVLIDTAGRSHKNTEQKDDLEALLGTVDDSMKEIYLVLSATTKYKDLVRITETYSTIANYRIIFTKLDETICMGNILNVKMMTGSPLSYVAWGQNVPNDIGRLDAQFVAKKLLGGSD</sequence>
<dbReference type="NCBIfam" id="TIGR03499">
    <property type="entry name" value="FlhF"/>
    <property type="match status" value="1"/>
</dbReference>
<dbReference type="InterPro" id="IPR020006">
    <property type="entry name" value="FlhF"/>
</dbReference>
<dbReference type="RefSeq" id="WP_073281933.1">
    <property type="nucleotide sequence ID" value="NZ_FRCP01000005.1"/>
</dbReference>
<evidence type="ECO:0000256" key="6">
    <source>
        <dbReference type="ARBA" id="ARBA00022741"/>
    </source>
</evidence>
<dbReference type="EMBL" id="FRCP01000005">
    <property type="protein sequence ID" value="SHL96311.1"/>
    <property type="molecule type" value="Genomic_DNA"/>
</dbReference>
<dbReference type="InterPro" id="IPR047040">
    <property type="entry name" value="FlhF__GTPase_dom"/>
</dbReference>
<protein>
    <recommendedName>
        <fullName evidence="3 13">Flagellar biosynthesis protein FlhF</fullName>
    </recommendedName>
</protein>
<evidence type="ECO:0000313" key="16">
    <source>
        <dbReference type="EMBL" id="SHL96311.1"/>
    </source>
</evidence>
<keyword evidence="7" id="KW-1005">Bacterial flagellum biogenesis</keyword>
<keyword evidence="16" id="KW-0966">Cell projection</keyword>
<gene>
    <name evidence="16" type="ORF">SAMN02746066_00255</name>
</gene>
<keyword evidence="9" id="KW-0342">GTP-binding</keyword>
<dbReference type="Gene3D" id="3.40.50.300">
    <property type="entry name" value="P-loop containing nucleotide triphosphate hydrolases"/>
    <property type="match status" value="1"/>
</dbReference>
<evidence type="ECO:0000256" key="10">
    <source>
        <dbReference type="ARBA" id="ARBA00023136"/>
    </source>
</evidence>
<accession>A0A1M7EX53</accession>
<dbReference type="GO" id="GO:0003924">
    <property type="term" value="F:GTPase activity"/>
    <property type="evidence" value="ECO:0007669"/>
    <property type="project" value="UniProtKB-UniRule"/>
</dbReference>
<dbReference type="InterPro" id="IPR027417">
    <property type="entry name" value="P-loop_NTPase"/>
</dbReference>
<dbReference type="STRING" id="1120996.SAMN02746066_00255"/>
<dbReference type="AlphaFoldDB" id="A0A1M7EX53"/>
<dbReference type="Pfam" id="PF00448">
    <property type="entry name" value="SRP54"/>
    <property type="match status" value="1"/>
</dbReference>
<evidence type="ECO:0000313" key="17">
    <source>
        <dbReference type="Proteomes" id="UP000184038"/>
    </source>
</evidence>
<keyword evidence="5" id="KW-1003">Cell membrane</keyword>
<keyword evidence="4" id="KW-0813">Transport</keyword>
<evidence type="ECO:0000256" key="5">
    <source>
        <dbReference type="ARBA" id="ARBA00022475"/>
    </source>
</evidence>
<dbReference type="FunFam" id="3.40.50.300:FF:000695">
    <property type="entry name" value="Flagellar biosynthesis regulator FlhF"/>
    <property type="match status" value="1"/>
</dbReference>
<evidence type="ECO:0000259" key="15">
    <source>
        <dbReference type="SMART" id="SM00962"/>
    </source>
</evidence>
<reference evidence="16 17" key="1">
    <citation type="submission" date="2016-11" db="EMBL/GenBank/DDBJ databases">
        <authorList>
            <person name="Jaros S."/>
            <person name="Januszkiewicz K."/>
            <person name="Wedrychowicz H."/>
        </authorList>
    </citation>
    <scope>NUCLEOTIDE SEQUENCE [LARGE SCALE GENOMIC DNA]</scope>
    <source>
        <strain evidence="16 17">DSM 15930</strain>
    </source>
</reference>
<name>A0A1M7EX53_9FIRM</name>
<evidence type="ECO:0000256" key="8">
    <source>
        <dbReference type="ARBA" id="ARBA00022927"/>
    </source>
</evidence>
<dbReference type="SMART" id="SM00382">
    <property type="entry name" value="AAA"/>
    <property type="match status" value="1"/>
</dbReference>